<evidence type="ECO:0000313" key="3">
    <source>
        <dbReference type="Proteomes" id="UP000178912"/>
    </source>
</evidence>
<feature type="compositionally biased region" description="Polar residues" evidence="1">
    <location>
        <begin position="28"/>
        <end position="38"/>
    </location>
</feature>
<organism evidence="2 3">
    <name type="scientific">Rhynchosporium agropyri</name>
    <dbReference type="NCBI Taxonomy" id="914238"/>
    <lineage>
        <taxon>Eukaryota</taxon>
        <taxon>Fungi</taxon>
        <taxon>Dikarya</taxon>
        <taxon>Ascomycota</taxon>
        <taxon>Pezizomycotina</taxon>
        <taxon>Leotiomycetes</taxon>
        <taxon>Helotiales</taxon>
        <taxon>Ploettnerulaceae</taxon>
        <taxon>Rhynchosporium</taxon>
    </lineage>
</organism>
<gene>
    <name evidence="2" type="ORF">RAG0_03425</name>
</gene>
<reference evidence="3" key="1">
    <citation type="submission" date="2016-03" db="EMBL/GenBank/DDBJ databases">
        <authorList>
            <person name="Guldener U."/>
        </authorList>
    </citation>
    <scope>NUCLEOTIDE SEQUENCE [LARGE SCALE GENOMIC DNA]</scope>
    <source>
        <strain evidence="3">04CH-RAC-A.6.1</strain>
    </source>
</reference>
<proteinExistence type="predicted"/>
<feature type="compositionally biased region" description="Low complexity" evidence="1">
    <location>
        <begin position="39"/>
        <end position="53"/>
    </location>
</feature>
<keyword evidence="3" id="KW-1185">Reference proteome</keyword>
<dbReference type="OrthoDB" id="4232400at2759"/>
<name>A0A1E1K4K0_9HELO</name>
<dbReference type="EMBL" id="FJUX01000014">
    <property type="protein sequence ID" value="CZS92921.1"/>
    <property type="molecule type" value="Genomic_DNA"/>
</dbReference>
<sequence>MPIEIVRWADEPATEPNPTSRFVRVASKETNTSSSKQFSAPASRASPNPAKKSNYQWLKDNGWNDVYYFMLSYQLRNHNDEDIIEGRRILKVMRDEEHRVWEQEMEVK</sequence>
<accession>A0A1E1K4K0</accession>
<dbReference type="Proteomes" id="UP000178912">
    <property type="component" value="Unassembled WGS sequence"/>
</dbReference>
<evidence type="ECO:0000256" key="1">
    <source>
        <dbReference type="SAM" id="MobiDB-lite"/>
    </source>
</evidence>
<protein>
    <submittedName>
        <fullName evidence="2">Uncharacterized protein</fullName>
    </submittedName>
</protein>
<evidence type="ECO:0000313" key="2">
    <source>
        <dbReference type="EMBL" id="CZS92921.1"/>
    </source>
</evidence>
<dbReference type="AlphaFoldDB" id="A0A1E1K4K0"/>
<feature type="region of interest" description="Disordered" evidence="1">
    <location>
        <begin position="1"/>
        <end position="53"/>
    </location>
</feature>